<reference evidence="2" key="1">
    <citation type="submission" date="2017-02" db="UniProtKB">
        <authorList>
            <consortium name="WormBaseParasite"/>
        </authorList>
    </citation>
    <scope>IDENTIFICATION</scope>
</reference>
<keyword evidence="1" id="KW-1185">Reference proteome</keyword>
<sequence>MEAQKANIKSIFKKLSDYTRRLFGVVIEEIPEDDKDENMEVEEKKMEFSNKGGESIDFDMAMECLNAILSNVRTLKKKAGEFSEKTQCVKKYASKCLSISKEIKVLNDKTQQHCANFEPRLKSVRKKLVDVKMKTGEEI</sequence>
<organism evidence="1 2">
    <name type="scientific">Strongyloides papillosus</name>
    <name type="common">Intestinal threadworm</name>
    <dbReference type="NCBI Taxonomy" id="174720"/>
    <lineage>
        <taxon>Eukaryota</taxon>
        <taxon>Metazoa</taxon>
        <taxon>Ecdysozoa</taxon>
        <taxon>Nematoda</taxon>
        <taxon>Chromadorea</taxon>
        <taxon>Rhabditida</taxon>
        <taxon>Tylenchina</taxon>
        <taxon>Panagrolaimomorpha</taxon>
        <taxon>Strongyloidoidea</taxon>
        <taxon>Strongyloididae</taxon>
        <taxon>Strongyloides</taxon>
    </lineage>
</organism>
<proteinExistence type="predicted"/>
<dbReference type="WBParaSite" id="SPAL_0001756500.1">
    <property type="protein sequence ID" value="SPAL_0001756500.1"/>
    <property type="gene ID" value="SPAL_0001756500"/>
</dbReference>
<dbReference type="Proteomes" id="UP000046392">
    <property type="component" value="Unplaced"/>
</dbReference>
<evidence type="ECO:0000313" key="2">
    <source>
        <dbReference type="WBParaSite" id="SPAL_0001756500.1"/>
    </source>
</evidence>
<protein>
    <submittedName>
        <fullName evidence="2">Mediator complex subunit 9</fullName>
    </submittedName>
</protein>
<name>A0A0N5CIB0_STREA</name>
<dbReference type="AlphaFoldDB" id="A0A0N5CIB0"/>
<evidence type="ECO:0000313" key="1">
    <source>
        <dbReference type="Proteomes" id="UP000046392"/>
    </source>
</evidence>
<accession>A0A0N5CIB0</accession>